<feature type="chain" id="PRO_5045762134" evidence="1">
    <location>
        <begin position="25"/>
        <end position="457"/>
    </location>
</feature>
<name>A0ABT8DII0_9FLAO</name>
<organism evidence="3 4">
    <name type="scientific">Aequorivita aurantiaca</name>
    <dbReference type="NCBI Taxonomy" id="3053356"/>
    <lineage>
        <taxon>Bacteria</taxon>
        <taxon>Pseudomonadati</taxon>
        <taxon>Bacteroidota</taxon>
        <taxon>Flavobacteriia</taxon>
        <taxon>Flavobacteriales</taxon>
        <taxon>Flavobacteriaceae</taxon>
        <taxon>Aequorivita</taxon>
    </lineage>
</organism>
<evidence type="ECO:0000259" key="2">
    <source>
        <dbReference type="Pfam" id="PF18942"/>
    </source>
</evidence>
<feature type="domain" description="DUF5689" evidence="2">
    <location>
        <begin position="44"/>
        <end position="271"/>
    </location>
</feature>
<comment type="caution">
    <text evidence="3">The sequence shown here is derived from an EMBL/GenBank/DDBJ whole genome shotgun (WGS) entry which is preliminary data.</text>
</comment>
<dbReference type="Gene3D" id="2.60.120.200">
    <property type="match status" value="1"/>
</dbReference>
<dbReference type="Pfam" id="PF18942">
    <property type="entry name" value="DUF5689"/>
    <property type="match status" value="1"/>
</dbReference>
<dbReference type="RefSeq" id="WP_290253003.1">
    <property type="nucleotide sequence ID" value="NZ_JAUGQQ010000001.1"/>
</dbReference>
<keyword evidence="4" id="KW-1185">Reference proteome</keyword>
<keyword evidence="1" id="KW-0732">Signal</keyword>
<protein>
    <submittedName>
        <fullName evidence="3">DUF5689 domain-containing protein</fullName>
    </submittedName>
</protein>
<dbReference type="InterPro" id="IPR043744">
    <property type="entry name" value="DUF5689"/>
</dbReference>
<dbReference type="PROSITE" id="PS51257">
    <property type="entry name" value="PROKAR_LIPOPROTEIN"/>
    <property type="match status" value="1"/>
</dbReference>
<dbReference type="Proteomes" id="UP001244787">
    <property type="component" value="Unassembled WGS sequence"/>
</dbReference>
<reference evidence="3 4" key="1">
    <citation type="submission" date="2023-06" db="EMBL/GenBank/DDBJ databases">
        <authorList>
            <person name="Ye Y.-Q."/>
            <person name="Du Z.-J."/>
        </authorList>
    </citation>
    <scope>NUCLEOTIDE SEQUENCE [LARGE SCALE GENOMIC DNA]</scope>
    <source>
        <strain evidence="3 4">SDUM287046</strain>
    </source>
</reference>
<feature type="signal peptide" evidence="1">
    <location>
        <begin position="1"/>
        <end position="24"/>
    </location>
</feature>
<proteinExistence type="predicted"/>
<accession>A0ABT8DII0</accession>
<dbReference type="NCBIfam" id="NF038128">
    <property type="entry name" value="choice_anch_J"/>
    <property type="match status" value="1"/>
</dbReference>
<dbReference type="EMBL" id="JAUGQQ010000001">
    <property type="protein sequence ID" value="MDN3722915.1"/>
    <property type="molecule type" value="Genomic_DNA"/>
</dbReference>
<sequence length="457" mass="49586">MKKYKNIKLLSFLFFLGIMVTSCVQDDDYNVPEINAQEPNVDVNTDIATVKAMYNGFEPVEIEAGDGSERELWIEGYVVSSDETGNFYKSLVIQDAPENPTAGVAISTNSTDLYTKFEPGRKIYFKVSGLFIGEYAGLPTIGVQDGDEVGRIDALEFDDRILRSLESVDLVPTVISIPEANNPARLNTLVKFENVQFPTGLAGIEHYGNLNNTFGVNRSVENCEGQTVILRTSGFADFKNLTLPEGNGSLTAVLSIFNSDVQLFIRDVTDVDMNGERCSNGGPGDAVELPFSQNFEGQSAGTGMSVNIEGWTNVNVNAGTRLWEVREFDNNKYAQTSAFNSNENPYEVWLVTPGLILPNGSSPTLTFETNDGFNNGTALTVKISTNFTGDVNAATWTNLNATISSGNTSGYGDEFTPSGNVDLSAYAGQVVYIAYQYLGGSNGTTTTYQIDNVSVVE</sequence>
<gene>
    <name evidence="3" type="ORF">QRD02_00850</name>
</gene>
<evidence type="ECO:0000313" key="3">
    <source>
        <dbReference type="EMBL" id="MDN3722915.1"/>
    </source>
</evidence>
<evidence type="ECO:0000313" key="4">
    <source>
        <dbReference type="Proteomes" id="UP001244787"/>
    </source>
</evidence>
<evidence type="ECO:0000256" key="1">
    <source>
        <dbReference type="SAM" id="SignalP"/>
    </source>
</evidence>